<feature type="domain" description="Hint" evidence="2">
    <location>
        <begin position="1964"/>
        <end position="2081"/>
    </location>
</feature>
<evidence type="ECO:0000259" key="2">
    <source>
        <dbReference type="SMART" id="SM00306"/>
    </source>
</evidence>
<dbReference type="CDD" id="cd00081">
    <property type="entry name" value="Hint"/>
    <property type="match status" value="1"/>
</dbReference>
<dbReference type="InterPro" id="IPR030934">
    <property type="entry name" value="Intein_C"/>
</dbReference>
<protein>
    <recommendedName>
        <fullName evidence="2">Hint domain-containing protein</fullName>
    </recommendedName>
</protein>
<comment type="caution">
    <text evidence="3">The sequence shown here is derived from an EMBL/GenBank/DDBJ whole genome shotgun (WGS) entry which is preliminary data.</text>
</comment>
<gene>
    <name evidence="3" type="ORF">DC3_56150</name>
</gene>
<feature type="region of interest" description="Disordered" evidence="1">
    <location>
        <begin position="2041"/>
        <end position="2062"/>
    </location>
</feature>
<feature type="compositionally biased region" description="Polar residues" evidence="1">
    <location>
        <begin position="1604"/>
        <end position="1635"/>
    </location>
</feature>
<feature type="region of interest" description="Disordered" evidence="1">
    <location>
        <begin position="278"/>
        <end position="299"/>
    </location>
</feature>
<accession>A0A511NAY4</accession>
<dbReference type="PROSITE" id="PS50818">
    <property type="entry name" value="INTEIN_C_TER"/>
    <property type="match status" value="1"/>
</dbReference>
<keyword evidence="4" id="KW-1185">Reference proteome</keyword>
<dbReference type="NCBIfam" id="TIGR01643">
    <property type="entry name" value="YD_repeat_2x"/>
    <property type="match status" value="1"/>
</dbReference>
<reference evidence="3 4" key="1">
    <citation type="submission" date="2019-07" db="EMBL/GenBank/DDBJ databases">
        <title>Whole genome shotgun sequence of Deinococcus cellulosilyticus NBRC 106333.</title>
        <authorList>
            <person name="Hosoyama A."/>
            <person name="Uohara A."/>
            <person name="Ohji S."/>
            <person name="Ichikawa N."/>
        </authorList>
    </citation>
    <scope>NUCLEOTIDE SEQUENCE [LARGE SCALE GENOMIC DNA]</scope>
    <source>
        <strain evidence="3 4">NBRC 106333</strain>
    </source>
</reference>
<dbReference type="RefSeq" id="WP_146891602.1">
    <property type="nucleotide sequence ID" value="NZ_BJXB01000051.1"/>
</dbReference>
<dbReference type="NCBIfam" id="TIGR01443">
    <property type="entry name" value="intein_Cterm"/>
    <property type="match status" value="1"/>
</dbReference>
<feature type="compositionally biased region" description="Polar residues" evidence="1">
    <location>
        <begin position="1661"/>
        <end position="1671"/>
    </location>
</feature>
<dbReference type="InterPro" id="IPR050708">
    <property type="entry name" value="T6SS_VgrG/RHS"/>
</dbReference>
<evidence type="ECO:0000256" key="1">
    <source>
        <dbReference type="SAM" id="MobiDB-lite"/>
    </source>
</evidence>
<dbReference type="Gene3D" id="2.180.10.10">
    <property type="entry name" value="RHS repeat-associated core"/>
    <property type="match status" value="4"/>
</dbReference>
<dbReference type="PANTHER" id="PTHR32305:SF15">
    <property type="entry name" value="PROTEIN RHSA-RELATED"/>
    <property type="match status" value="1"/>
</dbReference>
<dbReference type="InterPro" id="IPR006530">
    <property type="entry name" value="YD"/>
</dbReference>
<evidence type="ECO:0000313" key="4">
    <source>
        <dbReference type="Proteomes" id="UP000321306"/>
    </source>
</evidence>
<dbReference type="PANTHER" id="PTHR32305">
    <property type="match status" value="1"/>
</dbReference>
<dbReference type="Pfam" id="PF07591">
    <property type="entry name" value="PT-HINT"/>
    <property type="match status" value="1"/>
</dbReference>
<evidence type="ECO:0000313" key="3">
    <source>
        <dbReference type="EMBL" id="GEM49980.1"/>
    </source>
</evidence>
<dbReference type="EMBL" id="BJXB01000051">
    <property type="protein sequence ID" value="GEM49980.1"/>
    <property type="molecule type" value="Genomic_DNA"/>
</dbReference>
<dbReference type="SMART" id="SM00306">
    <property type="entry name" value="HintN"/>
    <property type="match status" value="1"/>
</dbReference>
<sequence>MKDGTDKTERYQFDKNSQLVEREVEVVDPVNGNSTTPLKWTYQYYLNGFTAGMIEPSGKSTHYGYDSKGNLTGETVYRTPKVNTGATSNLPINVDLNVSSGQTVAETGTLTVTGTSTDEYGGGLAWTVKGATVHSSSHSQVVVKGFSDQALLEVTGTSRTDGGTYDRLVVKLTYAYTTNNVKYYTVTIESETPVVSGEKLTSGMNPALLSDWQTRTRTTFNRDNLPVTSTIAGYNDTTYGYSAQLSQYTHDHYTQENTPYHLKSQTVIQCLTSNPEAASPSCDASEASATPQYTKSTFDPEGRLISQEVGAGGPVAQVKTQTQFTYFNPGVTWKQMYTSEQGVEGTAQSATGTIRQYQDQVWYVKDGNATTRYQYDALGQVVYALKAGPDGLSDRRYLVAGINASNKDNPTYHQMLTYSLFNGFGQPTYSRVIQLDGSTVVIPVLQRSVQVYGASGELLSSWEGQKENTTQYTYTNNFGPSFGQVIQVKWGEGDGSTVTTTRKTTDYLYDPYGRIQQQTVDGFITQYGYNSLDQLVSEKWFLDPNSTSGTFGEKKTRYHITGQPDQVTEVVNGERPVGGSVSDTVVTRMEVNKLGQVTQVTAPDGGVVLSTYDGRGQVVRTIDRRLTMNSGDDDAQSTYFKYDSTGKLLRVLKPILRKNAGSAYQDLRRPYVQYSYDAFGRKVTEQEYIGNRTAPVSSAEFYSGSFVFSSVAEDFKTTQYEYNNQDQVTRVTNPRGYATTMEYDPAGNDWKTEQEVYKGDDAGANYAYPSQKWRTIYQSFDALGRVYQTFDGLGYERRKTYNMLGSVTAEIEPAPTAAGTLMVRKVFTYTRSGLLESILEPSVAEGAQLPVIPANMATSLWESNETSVPHLIKTEYRRYGNRAYPDIISKAYLDNAAGTSNAVSTTYTYGRDGQLLTEAVNASGSVPSTALTSSFYDSRGLLIYRKHWDNYVEINSYDRMGQKTRDGSVFPAFDLQYDLMGNETQRTVKREQFTNLPQPNVPASLETITQTTKFQYNSLDLPIRMEGGPGESHWYGYRSDGMKTYETNGVFNGSLNSSYSWSSLTAGMTAGSVKYLTLDSLGQVIQERLDSEYTRQYFYDGLGRRIREIFNTVTPNDTSVYITSNQTKDFLFDLNGNLIKINDIDYSFYPSNHLWDEETDPTHTHATYNYRGLDTTKHSYYQDGKIKTSGTKIHEYDRLGRSTRDGNVKISYTSNSLYNVREFTLYLPESTEKEKTIVEFYDFNRQLSRKDTDSNRIYDNSAANTYNYTNERYDHNIIFSDSCYGDYDHCNPAPCADTKFCALDQYASHSYRTILSIKESATSTVTYSYHHKGAEPPKLESINRDTLDDEGNIVKTEYTDKEVNYYNDYDKSFQRTYRLTPSGKRIGMSLAGYTHEFSYDYRETQNYSGIYSSLCSTARSIVFSKKYNPDGVVSKVIYQYSNTREEPNGNDYCSVDGAYDFSYDYFGNQTEGIFQTTKTYRNNDDGVVSSGTLTAIDRHQNTYLHGELIQSVTEKLLGKTPEANSKWMPGPERTSIVTRDLSWSGLETSLVQNLISPFQITSTPTEFQAPTPSSSVGLGASSVDAPEGFGNPFGVSTVLPPSDVQVTQNNTGVTGFSNPLPTPDQLQNNTETQTEPLDPSEFGPPVPLTDANPNGMGASGVSDSNDLTTSTHLGVGQATLPVPELNPNLSGNTGSTGVVAPDSELNPNIGGTNGNTGGYSGTGSGVISPEHLGVEMLTPVTSFSSTSVSQATSCGDQGTASNLESKVALEKENIKKELGEKEVCGYIESSVYHEIDKWFFWDSGDKIVLKQKILFIDEYLKSMGRSPQERLDFFKGLQMGMASRDREGMRQGVNDAYRLALKGSVAYSQGRPEEAQTLGRAMTESMRAATEAADANTAYGMALADAGLTMLGAVNGYAAARGLVGLIGKYGFKGALTTLKTTVKTNWSAFLRETGENCFRRASLHSFDGNTPVWTKYGLAAIATLTIGTPVLAFNEKTREQGYYPITQVFENHDPQITGLVIENPETKALEYLTTTPEHPFYVTERSDGEPRPKPEGHPDLSDKWVGAGHLKVGDKLKQADGTLGEVRYVNTIQEARTMYNLEVEEAHTFFVGTQGWLVHNCIAQSRINLAKGPTRFTPIRNSGNPISAGWDHVVSGHFNRPVSNSRSVFTITEDELKAVLTSKQVVQSPITADATVAGQFIREVDVGFNIGLTTLKDGGVATSRMRIFTDSKGNLITAFPIK</sequence>
<dbReference type="Proteomes" id="UP000321306">
    <property type="component" value="Unassembled WGS sequence"/>
</dbReference>
<organism evidence="3 4">
    <name type="scientific">Deinococcus cellulosilyticus (strain DSM 18568 / NBRC 106333 / KACC 11606 / 5516J-15)</name>
    <dbReference type="NCBI Taxonomy" id="1223518"/>
    <lineage>
        <taxon>Bacteria</taxon>
        <taxon>Thermotogati</taxon>
        <taxon>Deinococcota</taxon>
        <taxon>Deinococci</taxon>
        <taxon>Deinococcales</taxon>
        <taxon>Deinococcaceae</taxon>
        <taxon>Deinococcus</taxon>
    </lineage>
</organism>
<feature type="compositionally biased region" description="Basic and acidic residues" evidence="1">
    <location>
        <begin position="2045"/>
        <end position="2062"/>
    </location>
</feature>
<name>A0A511NAY4_DEIC1</name>
<dbReference type="OrthoDB" id="63388at2"/>
<dbReference type="InterPro" id="IPR003587">
    <property type="entry name" value="Hint_dom_N"/>
</dbReference>
<proteinExistence type="predicted"/>
<dbReference type="Gene3D" id="2.170.16.10">
    <property type="entry name" value="Hedgehog/Intein (Hint) domain"/>
    <property type="match status" value="1"/>
</dbReference>
<dbReference type="SUPFAM" id="SSF51294">
    <property type="entry name" value="Hedgehog/intein (Hint) domain"/>
    <property type="match status" value="1"/>
</dbReference>
<feature type="compositionally biased region" description="Polar residues" evidence="1">
    <location>
        <begin position="287"/>
        <end position="297"/>
    </location>
</feature>
<dbReference type="InterPro" id="IPR036844">
    <property type="entry name" value="Hint_dom_sf"/>
</dbReference>
<feature type="region of interest" description="Disordered" evidence="1">
    <location>
        <begin position="1592"/>
        <end position="1671"/>
    </location>
</feature>